<protein>
    <submittedName>
        <fullName evidence="1">Uncharacterized protein</fullName>
    </submittedName>
</protein>
<keyword evidence="2" id="KW-1185">Reference proteome</keyword>
<dbReference type="Proteomes" id="UP000070175">
    <property type="component" value="Unassembled WGS sequence"/>
</dbReference>
<sequence length="60" mass="6820">MDKKTKQDHLQFKHQGKEEQYRKKCILCDRKLKGAGVKNEKGDLGVVVTDKSKAKDKFGG</sequence>
<name>A0A133VQ42_9EURY</name>
<proteinExistence type="predicted"/>
<dbReference type="AlphaFoldDB" id="A0A133VQ42"/>
<accession>A0A133VQ42</accession>
<gene>
    <name evidence="1" type="ORF">AKJ56_00955</name>
</gene>
<evidence type="ECO:0000313" key="1">
    <source>
        <dbReference type="EMBL" id="KXB08548.1"/>
    </source>
</evidence>
<reference evidence="1 2" key="1">
    <citation type="journal article" date="2016" name="Sci. Rep.">
        <title>Metabolic traits of an uncultured archaeal lineage -MSBL1- from brine pools of the Red Sea.</title>
        <authorList>
            <person name="Mwirichia R."/>
            <person name="Alam I."/>
            <person name="Rashid M."/>
            <person name="Vinu M."/>
            <person name="Ba-Alawi W."/>
            <person name="Anthony Kamau A."/>
            <person name="Kamanda Ngugi D."/>
            <person name="Goker M."/>
            <person name="Klenk H.P."/>
            <person name="Bajic V."/>
            <person name="Stingl U."/>
        </authorList>
    </citation>
    <scope>NUCLEOTIDE SEQUENCE [LARGE SCALE GENOMIC DNA]</scope>
    <source>
        <strain evidence="1">SCGC-AAA382N08</strain>
    </source>
</reference>
<evidence type="ECO:0000313" key="2">
    <source>
        <dbReference type="Proteomes" id="UP000070175"/>
    </source>
</evidence>
<comment type="caution">
    <text evidence="1">The sequence shown here is derived from an EMBL/GenBank/DDBJ whole genome shotgun (WGS) entry which is preliminary data.</text>
</comment>
<organism evidence="1 2">
    <name type="scientific">candidate division MSBL1 archaeon SCGC-AAA382N08</name>
    <dbReference type="NCBI Taxonomy" id="1698285"/>
    <lineage>
        <taxon>Archaea</taxon>
        <taxon>Methanobacteriati</taxon>
        <taxon>Methanobacteriota</taxon>
        <taxon>candidate division MSBL1</taxon>
    </lineage>
</organism>
<dbReference type="EMBL" id="LHYJ01000010">
    <property type="protein sequence ID" value="KXB08548.1"/>
    <property type="molecule type" value="Genomic_DNA"/>
</dbReference>